<comment type="similarity">
    <text evidence="2">Belongs to the dynein intermediate chain family.</text>
</comment>
<evidence type="ECO:0000256" key="5">
    <source>
        <dbReference type="ARBA" id="ARBA00022701"/>
    </source>
</evidence>
<evidence type="ECO:0000256" key="1">
    <source>
        <dbReference type="ARBA" id="ARBA00004430"/>
    </source>
</evidence>
<evidence type="ECO:0000256" key="7">
    <source>
        <dbReference type="ARBA" id="ARBA00023017"/>
    </source>
</evidence>
<dbReference type="GO" id="GO:0045503">
    <property type="term" value="F:dynein light chain binding"/>
    <property type="evidence" value="ECO:0007669"/>
    <property type="project" value="TreeGrafter"/>
</dbReference>
<keyword evidence="7" id="KW-0243">Dynein</keyword>
<evidence type="ECO:0000313" key="15">
    <source>
        <dbReference type="RefSeq" id="XP_028130384.1"/>
    </source>
</evidence>
<dbReference type="InParanoid" id="A0A6P7F3X7"/>
<dbReference type="SUPFAM" id="SSF50978">
    <property type="entry name" value="WD40 repeat-like"/>
    <property type="match status" value="1"/>
</dbReference>
<evidence type="ECO:0000256" key="3">
    <source>
        <dbReference type="ARBA" id="ARBA00022490"/>
    </source>
</evidence>
<sequence>MDVSFPYQKKRSEFGRQCLFSDRGPELIDNFPSIRKLYKEFVLKDPVTRYQQCAPVQAEHYLNTMRAEFANVSVNHVEGGWPKDVNIADEEQTKRYRRKIEKDEQFYNIMMNLFKNMDNCILQNNALNIYQQYFSDVEPMPPVKRSSARTVNVYQDPSQPTRPITHISWSPDNQTKLAISYCDLIFQNHVPKQAKVSYIWEVENPNRPLHILKPDDYIVCLEYNQKDPHILASGQFGGQVAVWDVRKGMEPVEVSVKENSFIDPVQNLLWIHSKTGTEFFSASSDGEIKWWDTRKLSEPTDTLILDYAKEEEQQFSKALGVSVLEYEVTIPTRFMVGTEQGTIIFGNRKGKTAIEKMVGKIPNAHMGPIVALQRNPAFPKNFLTIGDWTAKIWTEDCRESSIIWTGFHKCALTDGAWSPTRLSCYFTTRSDGIFDVWDVLQHQKQASLSVRVCEERLNCLKTHDQGRLVAMGNQNGTAYLVELSENLSSLVKNDKMLLTSMLERETKREKILEARNREIRLKLRQAQSDTKQEGQEEQDDREGKEGEEGEEGEGTEFLNKTVRNIETNFYNFVETELEKLKPAEDTRFDETSGRMSDVEDSREGDTIEEH</sequence>
<dbReference type="GO" id="GO:0036157">
    <property type="term" value="C:outer dynein arm"/>
    <property type="evidence" value="ECO:0007669"/>
    <property type="project" value="TreeGrafter"/>
</dbReference>
<keyword evidence="9" id="KW-0505">Motor protein</keyword>
<dbReference type="OrthoDB" id="366230at2759"/>
<evidence type="ECO:0000256" key="10">
    <source>
        <dbReference type="ARBA" id="ARBA00023212"/>
    </source>
</evidence>
<comment type="subcellular location">
    <subcellularLocation>
        <location evidence="1">Cytoplasm</location>
        <location evidence="1">Cytoskeleton</location>
        <location evidence="1">Cilium axoneme</location>
    </subcellularLocation>
</comment>
<name>A0A6P7F3X7_DIAVI</name>
<accession>A0A6P7F3X7</accession>
<dbReference type="FunFam" id="2.130.10.10:FF:000584">
    <property type="entry name" value="Dynein intermediate chain 2"/>
    <property type="match status" value="1"/>
</dbReference>
<organism evidence="15">
    <name type="scientific">Diabrotica virgifera virgifera</name>
    <name type="common">western corn rootworm</name>
    <dbReference type="NCBI Taxonomy" id="50390"/>
    <lineage>
        <taxon>Eukaryota</taxon>
        <taxon>Metazoa</taxon>
        <taxon>Ecdysozoa</taxon>
        <taxon>Arthropoda</taxon>
        <taxon>Hexapoda</taxon>
        <taxon>Insecta</taxon>
        <taxon>Pterygota</taxon>
        <taxon>Neoptera</taxon>
        <taxon>Endopterygota</taxon>
        <taxon>Coleoptera</taxon>
        <taxon>Polyphaga</taxon>
        <taxon>Cucujiformia</taxon>
        <taxon>Chrysomeloidea</taxon>
        <taxon>Chrysomelidae</taxon>
        <taxon>Galerucinae</taxon>
        <taxon>Diabroticina</taxon>
        <taxon>Diabroticites</taxon>
        <taxon>Diabrotica</taxon>
    </lineage>
</organism>
<evidence type="ECO:0000313" key="14">
    <source>
        <dbReference type="Proteomes" id="UP001652700"/>
    </source>
</evidence>
<feature type="region of interest" description="Disordered" evidence="12">
    <location>
        <begin position="523"/>
        <end position="560"/>
    </location>
</feature>
<dbReference type="InterPro" id="IPR050687">
    <property type="entry name" value="Dynein_IC"/>
</dbReference>
<dbReference type="KEGG" id="dvv:114326275"/>
<keyword evidence="4" id="KW-0853">WD repeat</keyword>
<dbReference type="GeneID" id="114326275"/>
<keyword evidence="11" id="KW-0966">Cell projection</keyword>
<dbReference type="PANTHER" id="PTHR12442">
    <property type="entry name" value="DYNEIN INTERMEDIATE CHAIN"/>
    <property type="match status" value="1"/>
</dbReference>
<dbReference type="FunCoup" id="A0A6P7F3X7">
    <property type="interactions" value="8"/>
</dbReference>
<evidence type="ECO:0000313" key="13">
    <source>
        <dbReference type="EnsemblMetazoa" id="XP_028130384.1"/>
    </source>
</evidence>
<evidence type="ECO:0000256" key="12">
    <source>
        <dbReference type="SAM" id="MobiDB-lite"/>
    </source>
</evidence>
<evidence type="ECO:0000256" key="11">
    <source>
        <dbReference type="ARBA" id="ARBA00023273"/>
    </source>
</evidence>
<keyword evidence="3" id="KW-0963">Cytoplasm</keyword>
<dbReference type="InterPro" id="IPR036322">
    <property type="entry name" value="WD40_repeat_dom_sf"/>
</dbReference>
<keyword evidence="6" id="KW-0677">Repeat</keyword>
<keyword evidence="14" id="KW-1185">Reference proteome</keyword>
<dbReference type="PANTHER" id="PTHR12442:SF7">
    <property type="entry name" value="DYNEIN AXONEMAL INTERMEDIATE CHAIN 2"/>
    <property type="match status" value="1"/>
</dbReference>
<evidence type="ECO:0000256" key="8">
    <source>
        <dbReference type="ARBA" id="ARBA00023069"/>
    </source>
</evidence>
<dbReference type="EnsemblMetazoa" id="XM_028274583.2">
    <property type="protein sequence ID" value="XP_028130384.1"/>
    <property type="gene ID" value="LOC114326275"/>
</dbReference>
<feature type="region of interest" description="Disordered" evidence="12">
    <location>
        <begin position="573"/>
        <end position="610"/>
    </location>
</feature>
<evidence type="ECO:0000256" key="6">
    <source>
        <dbReference type="ARBA" id="ARBA00022737"/>
    </source>
</evidence>
<reference evidence="15" key="1">
    <citation type="submission" date="2025-04" db="UniProtKB">
        <authorList>
            <consortium name="RefSeq"/>
        </authorList>
    </citation>
    <scope>IDENTIFICATION</scope>
    <source>
        <tissue evidence="15">Whole insect</tissue>
    </source>
</reference>
<evidence type="ECO:0000256" key="2">
    <source>
        <dbReference type="ARBA" id="ARBA00011059"/>
    </source>
</evidence>
<reference evidence="13" key="2">
    <citation type="submission" date="2025-05" db="UniProtKB">
        <authorList>
            <consortium name="EnsemblMetazoa"/>
        </authorList>
    </citation>
    <scope>IDENTIFICATION</scope>
</reference>
<dbReference type="GO" id="GO:0003341">
    <property type="term" value="P:cilium movement"/>
    <property type="evidence" value="ECO:0007669"/>
    <property type="project" value="TreeGrafter"/>
</dbReference>
<dbReference type="GO" id="GO:0036158">
    <property type="term" value="P:outer dynein arm assembly"/>
    <property type="evidence" value="ECO:0007669"/>
    <property type="project" value="TreeGrafter"/>
</dbReference>
<dbReference type="GO" id="GO:0005874">
    <property type="term" value="C:microtubule"/>
    <property type="evidence" value="ECO:0007669"/>
    <property type="project" value="UniProtKB-KW"/>
</dbReference>
<keyword evidence="10" id="KW-0206">Cytoskeleton</keyword>
<gene>
    <name evidence="15" type="primary">LOC114326275</name>
</gene>
<dbReference type="Proteomes" id="UP001652700">
    <property type="component" value="Unplaced"/>
</dbReference>
<dbReference type="SMART" id="SM00320">
    <property type="entry name" value="WD40"/>
    <property type="match status" value="6"/>
</dbReference>
<protein>
    <submittedName>
        <fullName evidence="15">Dynein intermediate chain 3, ciliary-like</fullName>
    </submittedName>
</protein>
<proteinExistence type="inferred from homology"/>
<dbReference type="RefSeq" id="XP_028130384.1">
    <property type="nucleotide sequence ID" value="XM_028274583.1"/>
</dbReference>
<dbReference type="AlphaFoldDB" id="A0A6P7F3X7"/>
<evidence type="ECO:0000256" key="4">
    <source>
        <dbReference type="ARBA" id="ARBA00022574"/>
    </source>
</evidence>
<evidence type="ECO:0000256" key="9">
    <source>
        <dbReference type="ARBA" id="ARBA00023175"/>
    </source>
</evidence>
<dbReference type="InterPro" id="IPR015943">
    <property type="entry name" value="WD40/YVTN_repeat-like_dom_sf"/>
</dbReference>
<dbReference type="GO" id="GO:0045504">
    <property type="term" value="F:dynein heavy chain binding"/>
    <property type="evidence" value="ECO:0007669"/>
    <property type="project" value="TreeGrafter"/>
</dbReference>
<dbReference type="InterPro" id="IPR001680">
    <property type="entry name" value="WD40_rpt"/>
</dbReference>
<dbReference type="Gene3D" id="2.130.10.10">
    <property type="entry name" value="YVTN repeat-like/Quinoprotein amine dehydrogenase"/>
    <property type="match status" value="2"/>
</dbReference>
<keyword evidence="5" id="KW-0493">Microtubule</keyword>
<keyword evidence="8" id="KW-0969">Cilium</keyword>
<feature type="compositionally biased region" description="Basic and acidic residues" evidence="12">
    <location>
        <begin position="576"/>
        <end position="610"/>
    </location>
</feature>